<dbReference type="GO" id="GO:0005524">
    <property type="term" value="F:ATP binding"/>
    <property type="evidence" value="ECO:0007669"/>
    <property type="project" value="InterPro"/>
</dbReference>
<feature type="domain" description="AAA+ ATPase" evidence="1">
    <location>
        <begin position="263"/>
        <end position="408"/>
    </location>
</feature>
<dbReference type="SUPFAM" id="SSF52540">
    <property type="entry name" value="P-loop containing nucleoside triphosphate hydrolases"/>
    <property type="match status" value="1"/>
</dbReference>
<dbReference type="Gene3D" id="1.10.8.60">
    <property type="match status" value="1"/>
</dbReference>
<evidence type="ECO:0000259" key="1">
    <source>
        <dbReference type="SMART" id="SM00382"/>
    </source>
</evidence>
<dbReference type="AlphaFoldDB" id="A0A6L5X5U2"/>
<proteinExistence type="predicted"/>
<dbReference type="GO" id="GO:0004176">
    <property type="term" value="F:ATP-dependent peptidase activity"/>
    <property type="evidence" value="ECO:0007669"/>
    <property type="project" value="InterPro"/>
</dbReference>
<dbReference type="GO" id="GO:0004252">
    <property type="term" value="F:serine-type endopeptidase activity"/>
    <property type="evidence" value="ECO:0007669"/>
    <property type="project" value="InterPro"/>
</dbReference>
<keyword evidence="3" id="KW-1185">Reference proteome</keyword>
<name>A0A6L5X5U2_9FIRM</name>
<accession>A0A6L5X5U2</accession>
<dbReference type="PANTHER" id="PTHR43718">
    <property type="entry name" value="LON PROTEASE"/>
    <property type="match status" value="1"/>
</dbReference>
<dbReference type="GO" id="GO:0003697">
    <property type="term" value="F:single-stranded DNA binding"/>
    <property type="evidence" value="ECO:0007669"/>
    <property type="project" value="TreeGrafter"/>
</dbReference>
<dbReference type="SMART" id="SM00382">
    <property type="entry name" value="AAA"/>
    <property type="match status" value="1"/>
</dbReference>
<dbReference type="EMBL" id="VULZ01000001">
    <property type="protein sequence ID" value="MSS13702.1"/>
    <property type="molecule type" value="Genomic_DNA"/>
</dbReference>
<dbReference type="GO" id="GO:0007005">
    <property type="term" value="P:mitochondrion organization"/>
    <property type="evidence" value="ECO:0007669"/>
    <property type="project" value="TreeGrafter"/>
</dbReference>
<dbReference type="PANTHER" id="PTHR43718:SF2">
    <property type="entry name" value="LON PROTEASE HOMOLOG, MITOCHONDRIAL"/>
    <property type="match status" value="1"/>
</dbReference>
<dbReference type="GO" id="GO:0006515">
    <property type="term" value="P:protein quality control for misfolded or incompletely synthesized proteins"/>
    <property type="evidence" value="ECO:0007669"/>
    <property type="project" value="TreeGrafter"/>
</dbReference>
<evidence type="ECO:0000313" key="3">
    <source>
        <dbReference type="Proteomes" id="UP000481852"/>
    </source>
</evidence>
<dbReference type="GO" id="GO:0051131">
    <property type="term" value="P:chaperone-mediated protein complex assembly"/>
    <property type="evidence" value="ECO:0007669"/>
    <property type="project" value="TreeGrafter"/>
</dbReference>
<reference evidence="2 3" key="1">
    <citation type="submission" date="2019-08" db="EMBL/GenBank/DDBJ databases">
        <title>In-depth cultivation of the pig gut microbiome towards novel bacterial diversity and tailored functional studies.</title>
        <authorList>
            <person name="Wylensek D."/>
            <person name="Hitch T.C.A."/>
            <person name="Clavel T."/>
        </authorList>
    </citation>
    <scope>NUCLEOTIDE SEQUENCE [LARGE SCALE GENOMIC DNA]</scope>
    <source>
        <strain evidence="2 3">Oil+RF-744-WCA-WT-11</strain>
    </source>
</reference>
<comment type="caution">
    <text evidence="2">The sequence shown here is derived from an EMBL/GenBank/DDBJ whole genome shotgun (WGS) entry which is preliminary data.</text>
</comment>
<dbReference type="InterPro" id="IPR027065">
    <property type="entry name" value="Lon_Prtase"/>
</dbReference>
<organism evidence="2 3">
    <name type="scientific">Porcincola intestinalis</name>
    <dbReference type="NCBI Taxonomy" id="2606632"/>
    <lineage>
        <taxon>Bacteria</taxon>
        <taxon>Bacillati</taxon>
        <taxon>Bacillota</taxon>
        <taxon>Clostridia</taxon>
        <taxon>Lachnospirales</taxon>
        <taxon>Lachnospiraceae</taxon>
        <taxon>Porcincola</taxon>
    </lineage>
</organism>
<dbReference type="Pfam" id="PF00004">
    <property type="entry name" value="AAA"/>
    <property type="match status" value="1"/>
</dbReference>
<dbReference type="InterPro" id="IPR003593">
    <property type="entry name" value="AAA+_ATPase"/>
</dbReference>
<dbReference type="InterPro" id="IPR003959">
    <property type="entry name" value="ATPase_AAA_core"/>
</dbReference>
<dbReference type="Proteomes" id="UP000481852">
    <property type="component" value="Unassembled WGS sequence"/>
</dbReference>
<dbReference type="GO" id="GO:0016887">
    <property type="term" value="F:ATP hydrolysis activity"/>
    <property type="evidence" value="ECO:0007669"/>
    <property type="project" value="InterPro"/>
</dbReference>
<sequence length="494" mass="55706">MREAEDRREEGKPDPDSVYRIFPAQNKTDLKHQVFLILKVPEGVDIPHHISGGFMNPERALAFEYYDGGPKFHMSRLQMTGADIRFRKMFSWLGLHHISVRLSGAQDGSSFYVYRVKAVDPPKDGGGLTTTEDNFLQYMVERLRTSIIQAAEEEVSDQMAMNDLPDIVNFMDCCADTLPANIRQWARKNIVIAGQESGNPDERRHAKRALSMMLNIRWKSSYFDPIDPVEARRILDEELYGLEKVKQRVIETIIQINRTHTLPSYGLLLAGPAGTGKSQIAYAVARILKIPSAVFDMSTVRDPEALTGTSRIYTNARPGRIMEAFSATGSSNIVFVINELDKADSENQNGNPADTLLTLLDNLGFTDNYMECQIPTGGVYPIATANDKNRISEPLISRFAVIDIPDYTSDEKKIIFRDYSMPKVLRRMGMKKEECRVTQEAVDAIINLYKDRPGCRDLEQAAEHLAGNALYEIETQKVSEVEFDAKKAVRLLRG</sequence>
<dbReference type="InterPro" id="IPR027417">
    <property type="entry name" value="P-loop_NTPase"/>
</dbReference>
<protein>
    <submittedName>
        <fullName evidence="2">AAA family ATPase</fullName>
    </submittedName>
</protein>
<gene>
    <name evidence="2" type="ORF">FYJ35_01315</name>
</gene>
<evidence type="ECO:0000313" key="2">
    <source>
        <dbReference type="EMBL" id="MSS13702.1"/>
    </source>
</evidence>
<dbReference type="Gene3D" id="3.40.50.300">
    <property type="entry name" value="P-loop containing nucleotide triphosphate hydrolases"/>
    <property type="match status" value="1"/>
</dbReference>
<dbReference type="RefSeq" id="WP_154522454.1">
    <property type="nucleotide sequence ID" value="NZ_VULZ01000001.1"/>
</dbReference>